<proteinExistence type="predicted"/>
<evidence type="ECO:0000259" key="2">
    <source>
        <dbReference type="Pfam" id="PF02557"/>
    </source>
</evidence>
<organism evidence="3 4">
    <name type="scientific">Faecalicatena faecalis</name>
    <dbReference type="NCBI Taxonomy" id="2726362"/>
    <lineage>
        <taxon>Bacteria</taxon>
        <taxon>Bacillati</taxon>
        <taxon>Bacillota</taxon>
        <taxon>Clostridia</taxon>
        <taxon>Lachnospirales</taxon>
        <taxon>Lachnospiraceae</taxon>
        <taxon>Faecalicatena</taxon>
    </lineage>
</organism>
<dbReference type="Pfam" id="PF02557">
    <property type="entry name" value="VanY"/>
    <property type="match status" value="1"/>
</dbReference>
<evidence type="ECO:0000313" key="4">
    <source>
        <dbReference type="Proteomes" id="UP000723714"/>
    </source>
</evidence>
<evidence type="ECO:0000256" key="1">
    <source>
        <dbReference type="SAM" id="Phobius"/>
    </source>
</evidence>
<dbReference type="InterPro" id="IPR058193">
    <property type="entry name" value="VanY/YodJ_core_dom"/>
</dbReference>
<keyword evidence="1" id="KW-0472">Membrane</keyword>
<feature type="transmembrane region" description="Helical" evidence="1">
    <location>
        <begin position="16"/>
        <end position="32"/>
    </location>
</feature>
<keyword evidence="1" id="KW-0812">Transmembrane</keyword>
<protein>
    <submittedName>
        <fullName evidence="3">M15 family metallopeptidase</fullName>
    </submittedName>
</protein>
<dbReference type="InterPro" id="IPR052179">
    <property type="entry name" value="DD-CPase-like"/>
</dbReference>
<keyword evidence="1" id="KW-1133">Transmembrane helix</keyword>
<accession>A0ABS6D980</accession>
<dbReference type="PANTHER" id="PTHR34385:SF1">
    <property type="entry name" value="PEPTIDOGLYCAN L-ALANYL-D-GLUTAMATE ENDOPEPTIDASE CWLK"/>
    <property type="match status" value="1"/>
</dbReference>
<gene>
    <name evidence="3" type="ORF">HGO97_020385</name>
</gene>
<dbReference type="RefSeq" id="WP_216244779.1">
    <property type="nucleotide sequence ID" value="NZ_JABACJ020000028.1"/>
</dbReference>
<feature type="domain" description="D-alanyl-D-alanine carboxypeptidase-like core" evidence="2">
    <location>
        <begin position="108"/>
        <end position="243"/>
    </location>
</feature>
<dbReference type="Proteomes" id="UP000723714">
    <property type="component" value="Unassembled WGS sequence"/>
</dbReference>
<name>A0ABS6D980_9FIRM</name>
<dbReference type="CDD" id="cd14852">
    <property type="entry name" value="LD-carboxypeptidase"/>
    <property type="match status" value="1"/>
</dbReference>
<dbReference type="InterPro" id="IPR003709">
    <property type="entry name" value="VanY-like_core_dom"/>
</dbReference>
<dbReference type="EMBL" id="JABACJ020000028">
    <property type="protein sequence ID" value="MBU3878164.1"/>
    <property type="molecule type" value="Genomic_DNA"/>
</dbReference>
<evidence type="ECO:0000313" key="3">
    <source>
        <dbReference type="EMBL" id="MBU3878164.1"/>
    </source>
</evidence>
<dbReference type="PANTHER" id="PTHR34385">
    <property type="entry name" value="D-ALANYL-D-ALANINE CARBOXYPEPTIDASE"/>
    <property type="match status" value="1"/>
</dbReference>
<sequence length="268" mass="30866">MKKNSRGTSPHRTRHLMIYTFLLILVLLYFASRQQRLTMEGQQKVEDAKKQVSVLELKKTKEKPSPDSGDALVLEQEEMWSLILTNESHPVPENINIQLKKIDGTEESVDERVYGPLMKMLAEMRQQGMDPIVCSGYRTKEKQTELYQQQIQEFIDQGHPEKEAEELAKKEVSVPQSGEHRLGLAVDIYSGGHLALDVGFADTPEGIWLREHASDYGFILRYEQGKENQTGINYEPWHFRYVGVKAAQYMKEHGLCLEEFYLDQGLYG</sequence>
<keyword evidence="4" id="KW-1185">Reference proteome</keyword>
<comment type="caution">
    <text evidence="3">The sequence shown here is derived from an EMBL/GenBank/DDBJ whole genome shotgun (WGS) entry which is preliminary data.</text>
</comment>
<reference evidence="3 4" key="1">
    <citation type="submission" date="2021-06" db="EMBL/GenBank/DDBJ databases">
        <title>Faecalicatena sp. nov. isolated from porcine feces.</title>
        <authorList>
            <person name="Oh B.S."/>
            <person name="Lee J.H."/>
        </authorList>
    </citation>
    <scope>NUCLEOTIDE SEQUENCE [LARGE SCALE GENOMIC DNA]</scope>
    <source>
        <strain evidence="3 4">AGMB00832</strain>
    </source>
</reference>